<evidence type="ECO:0000313" key="2">
    <source>
        <dbReference type="EMBL" id="OOK28765.1"/>
    </source>
</evidence>
<organism evidence="2 3">
    <name type="scientific">Escherichia coli</name>
    <dbReference type="NCBI Taxonomy" id="562"/>
    <lineage>
        <taxon>Bacteria</taxon>
        <taxon>Pseudomonadati</taxon>
        <taxon>Pseudomonadota</taxon>
        <taxon>Gammaproteobacteria</taxon>
        <taxon>Enterobacterales</taxon>
        <taxon>Enterobacteriaceae</taxon>
        <taxon>Escherichia</taxon>
    </lineage>
</organism>
<gene>
    <name evidence="2" type="ORF">BMT91_10175</name>
</gene>
<reference evidence="2 3" key="1">
    <citation type="submission" date="2016-10" db="EMBL/GenBank/DDBJ databases">
        <title>Whole genome sequences of antibiotic resistant commensal Escherichia coli from healthy Australian adults.</title>
        <authorList>
            <person name="Moran R.A."/>
            <person name="Anantham S."/>
            <person name="Nigro S.J."/>
            <person name="Holt K.E."/>
            <person name="Hall R.M."/>
        </authorList>
    </citation>
    <scope>NUCLEOTIDE SEQUENCE [LARGE SCALE GENOMIC DNA]</scope>
    <source>
        <strain evidence="2 3">2.3-R4</strain>
    </source>
</reference>
<dbReference type="Gene3D" id="1.10.10.10">
    <property type="entry name" value="Winged helix-like DNA-binding domain superfamily/Winged helix DNA-binding domain"/>
    <property type="match status" value="1"/>
</dbReference>
<protein>
    <recommendedName>
        <fullName evidence="1">Peptidase S74 domain-containing protein</fullName>
    </recommendedName>
</protein>
<dbReference type="RefSeq" id="WP_077581106.1">
    <property type="nucleotide sequence ID" value="NZ_MPAF01000015.1"/>
</dbReference>
<dbReference type="AlphaFoldDB" id="A0AAX0KFN4"/>
<dbReference type="Gene3D" id="2.160.20.10">
    <property type="entry name" value="Single-stranded right-handed beta-helix, Pectin lyase-like"/>
    <property type="match status" value="1"/>
</dbReference>
<name>A0AAX0KFN4_ECOLX</name>
<dbReference type="InterPro" id="IPR011050">
    <property type="entry name" value="Pectin_lyase_fold/virulence"/>
</dbReference>
<dbReference type="PROSITE" id="PS51688">
    <property type="entry name" value="ICA"/>
    <property type="match status" value="1"/>
</dbReference>
<dbReference type="InterPro" id="IPR036388">
    <property type="entry name" value="WH-like_DNA-bd_sf"/>
</dbReference>
<evidence type="ECO:0000313" key="3">
    <source>
        <dbReference type="Proteomes" id="UP000188855"/>
    </source>
</evidence>
<feature type="domain" description="Peptidase S74" evidence="1">
    <location>
        <begin position="758"/>
        <end position="911"/>
    </location>
</feature>
<accession>A0AAX0KFN4</accession>
<dbReference type="Pfam" id="PF13884">
    <property type="entry name" value="Peptidase_S74"/>
    <property type="match status" value="1"/>
</dbReference>
<evidence type="ECO:0000259" key="1">
    <source>
        <dbReference type="PROSITE" id="PS51688"/>
    </source>
</evidence>
<dbReference type="SUPFAM" id="SSF51126">
    <property type="entry name" value="Pectin lyase-like"/>
    <property type="match status" value="1"/>
</dbReference>
<dbReference type="Proteomes" id="UP000188855">
    <property type="component" value="Unassembled WGS sequence"/>
</dbReference>
<proteinExistence type="predicted"/>
<dbReference type="EMBL" id="MPAF01000015">
    <property type="protein sequence ID" value="OOK28765.1"/>
    <property type="molecule type" value="Genomic_DNA"/>
</dbReference>
<sequence length="911" mass="100548">MTVSTEVDHNEYTGNGATTSFPYTFRIFKKSDLVVQVSDLNGNVTELVLDTGYTVTGAGTYSGGSVVLPSPLAAGWRITIDRVLDVVQETDLRNQGKFFPEVHEDAFDYLTMLIQQCFGWFRRALMKPSLLAKYYDAKQNRISNLADPSLEQDAVNNRSMRNYVDAAIAGVVGGFGWFIQYGSGAVYRTFQDKMRDNVNALDFVPFEQRYAALNFEVDASEWLINAINSGASVVRIPAGKWMISKNIDVPPGVSLIGDGIDYWDTYRPAPDRLLKSWSKGTHLVFVGSGAKNKTFLNISNERPVKTVNGVDCKFTSFTNEDSVGTSPATPKPFSVAVSAVHASQIRNLRIMVSKNGIDGYNDAGSNTLGDDWDIGLHVYDSSDAVIDNVQVVGYWRVKGVLLTENDGSLSMKGNPEKTHFNNLYVQSGIGVRNSPQIDLVSNTTDSVTFLHRPSLRITAGNSFAIAGSADLRTFTGSTFDGTNVTLTGVTPPISGTIGVIRFPGLGNNFSGTVFENTVATTLDHTSGQPAESFGLPPSFALEVDGYPIRNLRFDKFKAQTTFDKGNTLWGDCRDTKLTSSEFENGRMVGYNLSQTQGYTGNMRWFACDLQSNVDTTAFTPRDAFVDNRQIKTDFTDGSFILKNWRPTNTRVQWSTGQDAFVMREAPTEASVGGLYGYTLDGLRWLTVDGPTKDITLLSRNGSINNSADNSSVINWFGTSGNVSFKGVIAPMVDNSKSCGSASFRWSQVYAATGTINTSDEREKSKPVPITDAVLDAWGDVSVIAFQWLSMIAEKGASARWHFGVIAQQVRDAFESHGIDGTKFGLLCYDEWDDVYEPVTEIRDVVIREEVSEGEWVERIVKETHETGEQRLVLAAGNRWGVRPDQCAWLEAAYQRRRCDRIEERLEILESK</sequence>
<comment type="caution">
    <text evidence="2">The sequence shown here is derived from an EMBL/GenBank/DDBJ whole genome shotgun (WGS) entry which is preliminary data.</text>
</comment>
<dbReference type="InterPro" id="IPR030392">
    <property type="entry name" value="S74_ICA"/>
</dbReference>
<dbReference type="CDD" id="cd10144">
    <property type="entry name" value="Peptidase_S74_CIMCD"/>
    <property type="match status" value="1"/>
</dbReference>
<dbReference type="InterPro" id="IPR012334">
    <property type="entry name" value="Pectin_lyas_fold"/>
</dbReference>